<proteinExistence type="predicted"/>
<sequence>MHVRRLIGSLLATTLAATALTAVATSAPASAATTVPTRVTIQVSQKKAEYNDKISVTGSVQGQNSDGTWGTLPYGSGSATLQFLPKGSSTWKSLQSEADGNTFYFYPVPVKATGTLRVVYSGGTYGDYQFTPSTSSSKSLKVTRKLTYKEVPGRRTGIQGKISPAARIKVVIQKKVGKKYRHFKTVKTARSGKFKIILPAPRNGRFYWKITFTGNKTFVPRVVKGSTYSY</sequence>
<accession>A0ABP8XSN4</accession>
<dbReference type="Proteomes" id="UP001499974">
    <property type="component" value="Unassembled WGS sequence"/>
</dbReference>
<evidence type="ECO:0000256" key="1">
    <source>
        <dbReference type="SAM" id="SignalP"/>
    </source>
</evidence>
<name>A0ABP8XSN4_9ACTN</name>
<keyword evidence="1" id="KW-0732">Signal</keyword>
<evidence type="ECO:0008006" key="4">
    <source>
        <dbReference type="Google" id="ProtNLM"/>
    </source>
</evidence>
<dbReference type="EMBL" id="BAABKM010000003">
    <property type="protein sequence ID" value="GAA4714508.1"/>
    <property type="molecule type" value="Genomic_DNA"/>
</dbReference>
<comment type="caution">
    <text evidence="2">The sequence shown here is derived from an EMBL/GenBank/DDBJ whole genome shotgun (WGS) entry which is preliminary data.</text>
</comment>
<keyword evidence="3" id="KW-1185">Reference proteome</keyword>
<evidence type="ECO:0000313" key="2">
    <source>
        <dbReference type="EMBL" id="GAA4714508.1"/>
    </source>
</evidence>
<feature type="signal peptide" evidence="1">
    <location>
        <begin position="1"/>
        <end position="31"/>
    </location>
</feature>
<reference evidence="3" key="1">
    <citation type="journal article" date="2019" name="Int. J. Syst. Evol. Microbiol.">
        <title>The Global Catalogue of Microorganisms (GCM) 10K type strain sequencing project: providing services to taxonomists for standard genome sequencing and annotation.</title>
        <authorList>
            <consortium name="The Broad Institute Genomics Platform"/>
            <consortium name="The Broad Institute Genome Sequencing Center for Infectious Disease"/>
            <person name="Wu L."/>
            <person name="Ma J."/>
        </authorList>
    </citation>
    <scope>NUCLEOTIDE SEQUENCE [LARGE SCALE GENOMIC DNA]</scope>
    <source>
        <strain evidence="3">JCM 18531</strain>
    </source>
</reference>
<feature type="chain" id="PRO_5047359228" description="Bacterial Ig domain-containing protein" evidence="1">
    <location>
        <begin position="32"/>
        <end position="230"/>
    </location>
</feature>
<evidence type="ECO:0000313" key="3">
    <source>
        <dbReference type="Proteomes" id="UP001499974"/>
    </source>
</evidence>
<gene>
    <name evidence="2" type="ORF">GCM10023349_37140</name>
</gene>
<organism evidence="2 3">
    <name type="scientific">Nocardioides conyzicola</name>
    <dbReference type="NCBI Taxonomy" id="1651781"/>
    <lineage>
        <taxon>Bacteria</taxon>
        <taxon>Bacillati</taxon>
        <taxon>Actinomycetota</taxon>
        <taxon>Actinomycetes</taxon>
        <taxon>Propionibacteriales</taxon>
        <taxon>Nocardioidaceae</taxon>
        <taxon>Nocardioides</taxon>
    </lineage>
</organism>
<dbReference type="RefSeq" id="WP_345522988.1">
    <property type="nucleotide sequence ID" value="NZ_BAABKM010000003.1"/>
</dbReference>
<protein>
    <recommendedName>
        <fullName evidence="4">Bacterial Ig domain-containing protein</fullName>
    </recommendedName>
</protein>